<feature type="region of interest" description="Disordered" evidence="1">
    <location>
        <begin position="55"/>
        <end position="78"/>
    </location>
</feature>
<proteinExistence type="predicted"/>
<organism evidence="2 3">
    <name type="scientific">Amborella trichopoda</name>
    <dbReference type="NCBI Taxonomy" id="13333"/>
    <lineage>
        <taxon>Eukaryota</taxon>
        <taxon>Viridiplantae</taxon>
        <taxon>Streptophyta</taxon>
        <taxon>Embryophyta</taxon>
        <taxon>Tracheophyta</taxon>
        <taxon>Spermatophyta</taxon>
        <taxon>Magnoliopsida</taxon>
        <taxon>Amborellales</taxon>
        <taxon>Amborellaceae</taxon>
        <taxon>Amborella</taxon>
    </lineage>
</organism>
<dbReference type="EMBL" id="KI392598">
    <property type="protein sequence ID" value="ERN12845.1"/>
    <property type="molecule type" value="Genomic_DNA"/>
</dbReference>
<evidence type="ECO:0000256" key="1">
    <source>
        <dbReference type="SAM" id="MobiDB-lite"/>
    </source>
</evidence>
<evidence type="ECO:0000313" key="2">
    <source>
        <dbReference type="EMBL" id="ERN12845.1"/>
    </source>
</evidence>
<name>W1PZ60_AMBTC</name>
<accession>W1PZ60</accession>
<dbReference type="Gramene" id="ERN12845">
    <property type="protein sequence ID" value="ERN12845"/>
    <property type="gene ID" value="AMTR_s00172p00029290"/>
</dbReference>
<sequence length="78" mass="8985">MVSESATDSDRTIARIWIRRIIHRRWNLRLPPSMGKIGRLPIGKRRPFGRGWLESDSANHLGNSKGTGTSKLWFSRLE</sequence>
<protein>
    <submittedName>
        <fullName evidence="2">Uncharacterized protein</fullName>
    </submittedName>
</protein>
<keyword evidence="3" id="KW-1185">Reference proteome</keyword>
<dbReference type="Proteomes" id="UP000017836">
    <property type="component" value="Unassembled WGS sequence"/>
</dbReference>
<evidence type="ECO:0000313" key="3">
    <source>
        <dbReference type="Proteomes" id="UP000017836"/>
    </source>
</evidence>
<dbReference type="AlphaFoldDB" id="W1PZ60"/>
<dbReference type="HOGENOM" id="CLU_2625307_0_0_1"/>
<reference evidence="3" key="1">
    <citation type="journal article" date="2013" name="Science">
        <title>The Amborella genome and the evolution of flowering plants.</title>
        <authorList>
            <consortium name="Amborella Genome Project"/>
        </authorList>
    </citation>
    <scope>NUCLEOTIDE SEQUENCE [LARGE SCALE GENOMIC DNA]</scope>
</reference>
<feature type="compositionally biased region" description="Polar residues" evidence="1">
    <location>
        <begin position="56"/>
        <end position="72"/>
    </location>
</feature>
<gene>
    <name evidence="2" type="ORF">AMTR_s00172p00029290</name>
</gene>